<reference evidence="1" key="2">
    <citation type="submission" date="2020-09" db="EMBL/GenBank/DDBJ databases">
        <authorList>
            <person name="Sun Q."/>
            <person name="Kim S."/>
        </authorList>
    </citation>
    <scope>NUCLEOTIDE SEQUENCE</scope>
    <source>
        <strain evidence="1">KCTC 23310</strain>
    </source>
</reference>
<dbReference type="InterPro" id="IPR009609">
    <property type="entry name" value="Phosphonate_metab_PhnG"/>
</dbReference>
<gene>
    <name evidence="1" type="ORF">GCM10007315_15480</name>
</gene>
<dbReference type="AlphaFoldDB" id="A0A918WI43"/>
<evidence type="ECO:0000313" key="2">
    <source>
        <dbReference type="Proteomes" id="UP000638981"/>
    </source>
</evidence>
<sequence length="145" mass="15201">MTEQPDLARKGWMSLLAKAPAARLAELFPNLPPHDVLRAPECGAVMVQGRIGGTGAPFNLGEMTVTRCSVVLADGQVGHAWVQGRDKSHAQRAAVLDALLQSGAADAQLQVLDVLAAEAGLAKTARATKAAATKVDFFTMVRGED</sequence>
<dbReference type="NCBIfam" id="TIGR03293">
    <property type="entry name" value="PhnG_redo"/>
    <property type="match status" value="1"/>
</dbReference>
<protein>
    <recommendedName>
        <fullName evidence="3">Phosphonate C-P lyase system protein PhnG</fullName>
    </recommendedName>
</protein>
<dbReference type="RefSeq" id="WP_189411061.1">
    <property type="nucleotide sequence ID" value="NZ_BMYJ01000004.1"/>
</dbReference>
<evidence type="ECO:0008006" key="3">
    <source>
        <dbReference type="Google" id="ProtNLM"/>
    </source>
</evidence>
<organism evidence="1 2">
    <name type="scientific">Neogemmobacter tilapiae</name>
    <dbReference type="NCBI Taxonomy" id="875041"/>
    <lineage>
        <taxon>Bacteria</taxon>
        <taxon>Pseudomonadati</taxon>
        <taxon>Pseudomonadota</taxon>
        <taxon>Alphaproteobacteria</taxon>
        <taxon>Rhodobacterales</taxon>
        <taxon>Paracoccaceae</taxon>
        <taxon>Neogemmobacter</taxon>
    </lineage>
</organism>
<evidence type="ECO:0000313" key="1">
    <source>
        <dbReference type="EMBL" id="GHC53643.1"/>
    </source>
</evidence>
<dbReference type="GO" id="GO:0019634">
    <property type="term" value="P:organic phosphonate metabolic process"/>
    <property type="evidence" value="ECO:0007669"/>
    <property type="project" value="InterPro"/>
</dbReference>
<proteinExistence type="predicted"/>
<dbReference type="EMBL" id="BMYJ01000004">
    <property type="protein sequence ID" value="GHC53643.1"/>
    <property type="molecule type" value="Genomic_DNA"/>
</dbReference>
<name>A0A918WI43_9RHOB</name>
<dbReference type="Proteomes" id="UP000638981">
    <property type="component" value="Unassembled WGS sequence"/>
</dbReference>
<accession>A0A918WI43</accession>
<keyword evidence="2" id="KW-1185">Reference proteome</keyword>
<dbReference type="Pfam" id="PF06754">
    <property type="entry name" value="PhnG"/>
    <property type="match status" value="1"/>
</dbReference>
<comment type="caution">
    <text evidence="1">The sequence shown here is derived from an EMBL/GenBank/DDBJ whole genome shotgun (WGS) entry which is preliminary data.</text>
</comment>
<reference evidence="1" key="1">
    <citation type="journal article" date="2014" name="Int. J. Syst. Evol. Microbiol.">
        <title>Complete genome sequence of Corynebacterium casei LMG S-19264T (=DSM 44701T), isolated from a smear-ripened cheese.</title>
        <authorList>
            <consortium name="US DOE Joint Genome Institute (JGI-PGF)"/>
            <person name="Walter F."/>
            <person name="Albersmeier A."/>
            <person name="Kalinowski J."/>
            <person name="Ruckert C."/>
        </authorList>
    </citation>
    <scope>NUCLEOTIDE SEQUENCE</scope>
    <source>
        <strain evidence="1">KCTC 23310</strain>
    </source>
</reference>
<dbReference type="GO" id="GO:0015716">
    <property type="term" value="P:organic phosphonate transport"/>
    <property type="evidence" value="ECO:0007669"/>
    <property type="project" value="InterPro"/>
</dbReference>